<dbReference type="PANTHER" id="PTHR11735">
    <property type="entry name" value="TRNA N6-ADENOSINE THREONYLCARBAMOYLTRANSFERASE"/>
    <property type="match status" value="1"/>
</dbReference>
<keyword evidence="2" id="KW-0808">Transferase</keyword>
<dbReference type="PANTHER" id="PTHR11735:SF11">
    <property type="entry name" value="TRNA THREONYLCARBAMOYLADENOSINE BIOSYNTHESIS PROTEIN TSAB"/>
    <property type="match status" value="1"/>
</dbReference>
<dbReference type="SUPFAM" id="SSF53067">
    <property type="entry name" value="Actin-like ATPase domain"/>
    <property type="match status" value="2"/>
</dbReference>
<dbReference type="InterPro" id="IPR043129">
    <property type="entry name" value="ATPase_NBD"/>
</dbReference>
<dbReference type="GO" id="GO:0016740">
    <property type="term" value="F:transferase activity"/>
    <property type="evidence" value="ECO:0007669"/>
    <property type="project" value="UniProtKB-KW"/>
</dbReference>
<evidence type="ECO:0000313" key="2">
    <source>
        <dbReference type="EMBL" id="HGZ12268.1"/>
    </source>
</evidence>
<dbReference type="InterPro" id="IPR022496">
    <property type="entry name" value="T6A_TsaB"/>
</dbReference>
<protein>
    <submittedName>
        <fullName evidence="2">tRNA (Adenosine(37)-N6)-threonylcarbamoyltransferase complex dimerization subunit type 1 TsaB</fullName>
    </submittedName>
</protein>
<dbReference type="EMBL" id="DTKJ01000058">
    <property type="protein sequence ID" value="HGZ12268.1"/>
    <property type="molecule type" value="Genomic_DNA"/>
</dbReference>
<comment type="caution">
    <text evidence="2">The sequence shown here is derived from an EMBL/GenBank/DDBJ whole genome shotgun (WGS) entry which is preliminary data.</text>
</comment>
<dbReference type="GO" id="GO:0002949">
    <property type="term" value="P:tRNA threonylcarbamoyladenosine modification"/>
    <property type="evidence" value="ECO:0007669"/>
    <property type="project" value="InterPro"/>
</dbReference>
<proteinExistence type="predicted"/>
<dbReference type="Pfam" id="PF00814">
    <property type="entry name" value="TsaD"/>
    <property type="match status" value="1"/>
</dbReference>
<feature type="domain" description="Gcp-like" evidence="1">
    <location>
        <begin position="36"/>
        <end position="126"/>
    </location>
</feature>
<accession>A0A7C5AMH3</accession>
<dbReference type="NCBIfam" id="TIGR03725">
    <property type="entry name" value="T6A_YeaZ"/>
    <property type="match status" value="1"/>
</dbReference>
<evidence type="ECO:0000259" key="1">
    <source>
        <dbReference type="Pfam" id="PF00814"/>
    </source>
</evidence>
<dbReference type="Gene3D" id="3.30.420.40">
    <property type="match status" value="2"/>
</dbReference>
<dbReference type="CDD" id="cd24032">
    <property type="entry name" value="ASKHA_NBD_TsaB"/>
    <property type="match status" value="1"/>
</dbReference>
<sequence>MLLLALDTATDSGSLALLKGEQVLGEVALPGAGSYLVHLLPSLDRLLRETGITLKEVSALCVSQGPGNFTGLRLGLATAQGLSLALGCPLVPVPTLEALAARHAGHPVPVAVLVDAKRREVYVGHYDCSHGRPMPLGPPERLPVSELVRRLVPPLLLSGPGLKCCRELHEPLPPGIELALEEPGWLLAPWVGRLGRERLLKGLKVKPQELTPLYLRPAI</sequence>
<organism evidence="2">
    <name type="scientific">Desulfobacca acetoxidans</name>
    <dbReference type="NCBI Taxonomy" id="60893"/>
    <lineage>
        <taxon>Bacteria</taxon>
        <taxon>Pseudomonadati</taxon>
        <taxon>Thermodesulfobacteriota</taxon>
        <taxon>Desulfobaccia</taxon>
        <taxon>Desulfobaccales</taxon>
        <taxon>Desulfobaccaceae</taxon>
        <taxon>Desulfobacca</taxon>
    </lineage>
</organism>
<gene>
    <name evidence="2" type="primary">tsaB</name>
    <name evidence="2" type="ORF">ENW48_08615</name>
</gene>
<name>A0A7C5AMH3_9BACT</name>
<dbReference type="InterPro" id="IPR000905">
    <property type="entry name" value="Gcp-like_dom"/>
</dbReference>
<dbReference type="AlphaFoldDB" id="A0A7C5AMH3"/>
<dbReference type="GO" id="GO:0005829">
    <property type="term" value="C:cytosol"/>
    <property type="evidence" value="ECO:0007669"/>
    <property type="project" value="TreeGrafter"/>
</dbReference>
<reference evidence="2" key="1">
    <citation type="journal article" date="2020" name="mSystems">
        <title>Genome- and Community-Level Interaction Insights into Carbon Utilization and Element Cycling Functions of Hydrothermarchaeota in Hydrothermal Sediment.</title>
        <authorList>
            <person name="Zhou Z."/>
            <person name="Liu Y."/>
            <person name="Xu W."/>
            <person name="Pan J."/>
            <person name="Luo Z.H."/>
            <person name="Li M."/>
        </authorList>
    </citation>
    <scope>NUCLEOTIDE SEQUENCE [LARGE SCALE GENOMIC DNA]</scope>
    <source>
        <strain evidence="2">SpSt-853</strain>
    </source>
</reference>